<evidence type="ECO:0000313" key="1">
    <source>
        <dbReference type="EMBL" id="THU85242.1"/>
    </source>
</evidence>
<dbReference type="AlphaFoldDB" id="A0A4S8L918"/>
<dbReference type="Proteomes" id="UP000297245">
    <property type="component" value="Unassembled WGS sequence"/>
</dbReference>
<protein>
    <submittedName>
        <fullName evidence="1">Uncharacterized protein</fullName>
    </submittedName>
</protein>
<reference evidence="1 2" key="1">
    <citation type="journal article" date="2019" name="Nat. Ecol. Evol.">
        <title>Megaphylogeny resolves global patterns of mushroom evolution.</title>
        <authorList>
            <person name="Varga T."/>
            <person name="Krizsan K."/>
            <person name="Foldi C."/>
            <person name="Dima B."/>
            <person name="Sanchez-Garcia M."/>
            <person name="Sanchez-Ramirez S."/>
            <person name="Szollosi G.J."/>
            <person name="Szarkandi J.G."/>
            <person name="Papp V."/>
            <person name="Albert L."/>
            <person name="Andreopoulos W."/>
            <person name="Angelini C."/>
            <person name="Antonin V."/>
            <person name="Barry K.W."/>
            <person name="Bougher N.L."/>
            <person name="Buchanan P."/>
            <person name="Buyck B."/>
            <person name="Bense V."/>
            <person name="Catcheside P."/>
            <person name="Chovatia M."/>
            <person name="Cooper J."/>
            <person name="Damon W."/>
            <person name="Desjardin D."/>
            <person name="Finy P."/>
            <person name="Geml J."/>
            <person name="Haridas S."/>
            <person name="Hughes K."/>
            <person name="Justo A."/>
            <person name="Karasinski D."/>
            <person name="Kautmanova I."/>
            <person name="Kiss B."/>
            <person name="Kocsube S."/>
            <person name="Kotiranta H."/>
            <person name="LaButti K.M."/>
            <person name="Lechner B.E."/>
            <person name="Liimatainen K."/>
            <person name="Lipzen A."/>
            <person name="Lukacs Z."/>
            <person name="Mihaltcheva S."/>
            <person name="Morgado L.N."/>
            <person name="Niskanen T."/>
            <person name="Noordeloos M.E."/>
            <person name="Ohm R.A."/>
            <person name="Ortiz-Santana B."/>
            <person name="Ovrebo C."/>
            <person name="Racz N."/>
            <person name="Riley R."/>
            <person name="Savchenko A."/>
            <person name="Shiryaev A."/>
            <person name="Soop K."/>
            <person name="Spirin V."/>
            <person name="Szebenyi C."/>
            <person name="Tomsovsky M."/>
            <person name="Tulloss R.E."/>
            <person name="Uehling J."/>
            <person name="Grigoriev I.V."/>
            <person name="Vagvolgyi C."/>
            <person name="Papp T."/>
            <person name="Martin F.M."/>
            <person name="Miettinen O."/>
            <person name="Hibbett D.S."/>
            <person name="Nagy L.G."/>
        </authorList>
    </citation>
    <scope>NUCLEOTIDE SEQUENCE [LARGE SCALE GENOMIC DNA]</scope>
    <source>
        <strain evidence="1 2">CBS 962.96</strain>
    </source>
</reference>
<evidence type="ECO:0000313" key="2">
    <source>
        <dbReference type="Proteomes" id="UP000297245"/>
    </source>
</evidence>
<sequence length="67" mass="6953">MVLANLSINCASCVGGFYLPGYLAVTCFPCLWKALLMNINGFYTVFSSCSLSAGGPDDVNVGNASPP</sequence>
<name>A0A4S8L918_DENBC</name>
<proteinExistence type="predicted"/>
<organism evidence="1 2">
    <name type="scientific">Dendrothele bispora (strain CBS 962.96)</name>
    <dbReference type="NCBI Taxonomy" id="1314807"/>
    <lineage>
        <taxon>Eukaryota</taxon>
        <taxon>Fungi</taxon>
        <taxon>Dikarya</taxon>
        <taxon>Basidiomycota</taxon>
        <taxon>Agaricomycotina</taxon>
        <taxon>Agaricomycetes</taxon>
        <taxon>Agaricomycetidae</taxon>
        <taxon>Agaricales</taxon>
        <taxon>Agaricales incertae sedis</taxon>
        <taxon>Dendrothele</taxon>
    </lineage>
</organism>
<dbReference type="EMBL" id="ML179558">
    <property type="protein sequence ID" value="THU85242.1"/>
    <property type="molecule type" value="Genomic_DNA"/>
</dbReference>
<gene>
    <name evidence="1" type="ORF">K435DRAFT_783395</name>
</gene>
<accession>A0A4S8L918</accession>
<keyword evidence="2" id="KW-1185">Reference proteome</keyword>